<evidence type="ECO:0000313" key="2">
    <source>
        <dbReference type="Proteomes" id="UP000308197"/>
    </source>
</evidence>
<sequence length="325" mass="36557">MGVRVPVPSNSTRRWRATYAKAPAFARRPKPRVEPIFPPLDARSTEFWYPDGNIVVNVEGTYFRLLQSRLERHCGYFTNPLWSTINGQKVVEVQDIKLHDFEMFLRYLEVPMEHAVKDAPNKTALSLLRASRVLSCKVIGDLAQARILGPWSSVSVPSPGDKLSGRPYLQAFRMLKLAQDIDAPLARKQALYALLADAHFWSDVTSQRAEVAISDADLLLLYRARVSMQEKWRVHVLTPPKAGPNCGCLSDEGTGAALWSGQMAKYATTEVRDPFRSIVGVRAAVRKLVYWCGACVNERTRALEEARDLWWKELDPLLGIVVPVA</sequence>
<evidence type="ECO:0008006" key="3">
    <source>
        <dbReference type="Google" id="ProtNLM"/>
    </source>
</evidence>
<organism evidence="1 2">
    <name type="scientific">Polyporus arcularius HHB13444</name>
    <dbReference type="NCBI Taxonomy" id="1314778"/>
    <lineage>
        <taxon>Eukaryota</taxon>
        <taxon>Fungi</taxon>
        <taxon>Dikarya</taxon>
        <taxon>Basidiomycota</taxon>
        <taxon>Agaricomycotina</taxon>
        <taxon>Agaricomycetes</taxon>
        <taxon>Polyporales</taxon>
        <taxon>Polyporaceae</taxon>
        <taxon>Polyporus</taxon>
    </lineage>
</organism>
<dbReference type="AlphaFoldDB" id="A0A5C3P810"/>
<proteinExistence type="predicted"/>
<dbReference type="InParanoid" id="A0A5C3P810"/>
<protein>
    <recommendedName>
        <fullName evidence="3">BTB domain-containing protein</fullName>
    </recommendedName>
</protein>
<dbReference type="EMBL" id="ML211255">
    <property type="protein sequence ID" value="TFK85402.1"/>
    <property type="molecule type" value="Genomic_DNA"/>
</dbReference>
<reference evidence="1 2" key="1">
    <citation type="journal article" date="2019" name="Nat. Ecol. Evol.">
        <title>Megaphylogeny resolves global patterns of mushroom evolution.</title>
        <authorList>
            <person name="Varga T."/>
            <person name="Krizsan K."/>
            <person name="Foldi C."/>
            <person name="Dima B."/>
            <person name="Sanchez-Garcia M."/>
            <person name="Sanchez-Ramirez S."/>
            <person name="Szollosi G.J."/>
            <person name="Szarkandi J.G."/>
            <person name="Papp V."/>
            <person name="Albert L."/>
            <person name="Andreopoulos W."/>
            <person name="Angelini C."/>
            <person name="Antonin V."/>
            <person name="Barry K.W."/>
            <person name="Bougher N.L."/>
            <person name="Buchanan P."/>
            <person name="Buyck B."/>
            <person name="Bense V."/>
            <person name="Catcheside P."/>
            <person name="Chovatia M."/>
            <person name="Cooper J."/>
            <person name="Damon W."/>
            <person name="Desjardin D."/>
            <person name="Finy P."/>
            <person name="Geml J."/>
            <person name="Haridas S."/>
            <person name="Hughes K."/>
            <person name="Justo A."/>
            <person name="Karasinski D."/>
            <person name="Kautmanova I."/>
            <person name="Kiss B."/>
            <person name="Kocsube S."/>
            <person name="Kotiranta H."/>
            <person name="LaButti K.M."/>
            <person name="Lechner B.E."/>
            <person name="Liimatainen K."/>
            <person name="Lipzen A."/>
            <person name="Lukacs Z."/>
            <person name="Mihaltcheva S."/>
            <person name="Morgado L.N."/>
            <person name="Niskanen T."/>
            <person name="Noordeloos M.E."/>
            <person name="Ohm R.A."/>
            <person name="Ortiz-Santana B."/>
            <person name="Ovrebo C."/>
            <person name="Racz N."/>
            <person name="Riley R."/>
            <person name="Savchenko A."/>
            <person name="Shiryaev A."/>
            <person name="Soop K."/>
            <person name="Spirin V."/>
            <person name="Szebenyi C."/>
            <person name="Tomsovsky M."/>
            <person name="Tulloss R.E."/>
            <person name="Uehling J."/>
            <person name="Grigoriev I.V."/>
            <person name="Vagvolgyi C."/>
            <person name="Papp T."/>
            <person name="Martin F.M."/>
            <person name="Miettinen O."/>
            <person name="Hibbett D.S."/>
            <person name="Nagy L.G."/>
        </authorList>
    </citation>
    <scope>NUCLEOTIDE SEQUENCE [LARGE SCALE GENOMIC DNA]</scope>
    <source>
        <strain evidence="1 2">HHB13444</strain>
    </source>
</reference>
<dbReference type="Proteomes" id="UP000308197">
    <property type="component" value="Unassembled WGS sequence"/>
</dbReference>
<name>A0A5C3P810_9APHY</name>
<gene>
    <name evidence="1" type="ORF">K466DRAFT_601196</name>
</gene>
<keyword evidence="2" id="KW-1185">Reference proteome</keyword>
<evidence type="ECO:0000313" key="1">
    <source>
        <dbReference type="EMBL" id="TFK85402.1"/>
    </source>
</evidence>
<accession>A0A5C3P810</accession>